<evidence type="ECO:0008006" key="4">
    <source>
        <dbReference type="Google" id="ProtNLM"/>
    </source>
</evidence>
<dbReference type="RefSeq" id="WP_149567994.1">
    <property type="nucleotide sequence ID" value="NZ_CP035807.1"/>
</dbReference>
<keyword evidence="1" id="KW-0812">Transmembrane</keyword>
<dbReference type="OrthoDB" id="5986784at2"/>
<name>A0A5C1QB56_9SPIO</name>
<dbReference type="KEGG" id="sper:EW093_08540"/>
<evidence type="ECO:0000313" key="2">
    <source>
        <dbReference type="EMBL" id="QEN04751.1"/>
    </source>
</evidence>
<keyword evidence="3" id="KW-1185">Reference proteome</keyword>
<dbReference type="Proteomes" id="UP000323824">
    <property type="component" value="Chromosome"/>
</dbReference>
<proteinExistence type="predicted"/>
<gene>
    <name evidence="2" type="ORF">EW093_08540</name>
</gene>
<organism evidence="2 3">
    <name type="scientific">Thiospirochaeta perfilievii</name>
    <dbReference type="NCBI Taxonomy" id="252967"/>
    <lineage>
        <taxon>Bacteria</taxon>
        <taxon>Pseudomonadati</taxon>
        <taxon>Spirochaetota</taxon>
        <taxon>Spirochaetia</taxon>
        <taxon>Spirochaetales</taxon>
        <taxon>Spirochaetaceae</taxon>
        <taxon>Thiospirochaeta</taxon>
    </lineage>
</organism>
<reference evidence="2 3" key="2">
    <citation type="submission" date="2019-09" db="EMBL/GenBank/DDBJ databases">
        <title>Complete Genome Sequence and Methylome Analysis of free living Spirochaetas.</title>
        <authorList>
            <person name="Leshcheva N."/>
            <person name="Mikheeva N."/>
        </authorList>
    </citation>
    <scope>NUCLEOTIDE SEQUENCE [LARGE SCALE GENOMIC DNA]</scope>
    <source>
        <strain evidence="2 3">P</strain>
    </source>
</reference>
<sequence length="87" mass="10010">MKKNNYKKYNSNVKNGKLSYVVKHGILGWGVPVGIIITIWNYIDEKPQDFTNFIIESLPNLIVYPITGIFFGLIMFKVTKNKISNND</sequence>
<evidence type="ECO:0000256" key="1">
    <source>
        <dbReference type="SAM" id="Phobius"/>
    </source>
</evidence>
<keyword evidence="1" id="KW-1133">Transmembrane helix</keyword>
<feature type="transmembrane region" description="Helical" evidence="1">
    <location>
        <begin position="62"/>
        <end position="79"/>
    </location>
</feature>
<protein>
    <recommendedName>
        <fullName evidence="4">Sodium:solute symporter</fullName>
    </recommendedName>
</protein>
<dbReference type="AlphaFoldDB" id="A0A5C1QB56"/>
<reference evidence="2 3" key="1">
    <citation type="submission" date="2019-02" db="EMBL/GenBank/DDBJ databases">
        <authorList>
            <person name="Fomenkov A."/>
            <person name="Dubinina G."/>
            <person name="Grabovich M."/>
            <person name="Vincze T."/>
            <person name="Roberts R.J."/>
        </authorList>
    </citation>
    <scope>NUCLEOTIDE SEQUENCE [LARGE SCALE GENOMIC DNA]</scope>
    <source>
        <strain evidence="2 3">P</strain>
    </source>
</reference>
<keyword evidence="1" id="KW-0472">Membrane</keyword>
<dbReference type="EMBL" id="CP035807">
    <property type="protein sequence ID" value="QEN04751.1"/>
    <property type="molecule type" value="Genomic_DNA"/>
</dbReference>
<accession>A0A5C1QB56</accession>
<evidence type="ECO:0000313" key="3">
    <source>
        <dbReference type="Proteomes" id="UP000323824"/>
    </source>
</evidence>
<feature type="transmembrane region" description="Helical" evidence="1">
    <location>
        <begin position="21"/>
        <end position="42"/>
    </location>
</feature>